<keyword evidence="5" id="KW-0479">Metal-binding</keyword>
<comment type="cofactor">
    <cofactor evidence="5">
        <name>Mg(2+)</name>
        <dbReference type="ChEBI" id="CHEBI:18420"/>
    </cofactor>
</comment>
<feature type="binding site" evidence="5">
    <location>
        <begin position="97"/>
        <end position="100"/>
    </location>
    <ligand>
        <name>substrate</name>
    </ligand>
</feature>
<feature type="binding site" evidence="5">
    <location>
        <position position="120"/>
    </location>
    <ligand>
        <name>Mg(2+)</name>
        <dbReference type="ChEBI" id="CHEBI:18420"/>
    </ligand>
</feature>
<keyword evidence="5" id="KW-0460">Magnesium</keyword>
<dbReference type="CDD" id="cd16841">
    <property type="entry name" value="RraA_family"/>
    <property type="match status" value="1"/>
</dbReference>
<dbReference type="InterPro" id="IPR036704">
    <property type="entry name" value="RraA/RraA-like_sf"/>
</dbReference>
<evidence type="ECO:0000313" key="7">
    <source>
        <dbReference type="Proteomes" id="UP000244571"/>
    </source>
</evidence>
<dbReference type="Pfam" id="PF03737">
    <property type="entry name" value="RraA-like"/>
    <property type="match status" value="1"/>
</dbReference>
<reference evidence="6 7" key="1">
    <citation type="submission" date="2018-04" db="EMBL/GenBank/DDBJ databases">
        <title>Bordetella sp. HZ20 isolated from seawater.</title>
        <authorList>
            <person name="Sun C."/>
        </authorList>
    </citation>
    <scope>NUCLEOTIDE SEQUENCE [LARGE SCALE GENOMIC DNA]</scope>
    <source>
        <strain evidence="6 7">HZ20</strain>
    </source>
</reference>
<dbReference type="KEGG" id="boz:DBV39_02945"/>
<dbReference type="Gene3D" id="3.50.30.40">
    <property type="entry name" value="Ribonuclease E inhibitor RraA/RraA-like"/>
    <property type="match status" value="1"/>
</dbReference>
<accession>A0A2R4XG95</accession>
<evidence type="ECO:0000256" key="3">
    <source>
        <dbReference type="ARBA" id="ARBA00029596"/>
    </source>
</evidence>
<dbReference type="RefSeq" id="WP_108620289.1">
    <property type="nucleotide sequence ID" value="NZ_CP028901.1"/>
</dbReference>
<keyword evidence="7" id="KW-1185">Reference proteome</keyword>
<sequence>MVQSGFVVHPVQRLISDEQISLFSAFAVSNISDAMGRTRGSSQLRPFHNGAPMAGRAITVRTVPGDNLMVHKAIDLAGPGDVIVVDAGGVGYSATIGELMTTYARTRGVAGFVIDGAVRDSAQLAKSDLPVYARGISPRGPSRIGPGEINVTVSVDGVVVHPGDLIVGDADGMIAIRAHDLDDVARGVRAIEEKERDLLAQMKQGLVDRSWVDEALERLGCDTTRV</sequence>
<comment type="cofactor">
    <cofactor evidence="1">
        <name>a divalent metal cation</name>
        <dbReference type="ChEBI" id="CHEBI:60240"/>
    </cofactor>
</comment>
<name>A0A2R4XG95_9BURK</name>
<dbReference type="Proteomes" id="UP000244571">
    <property type="component" value="Chromosome"/>
</dbReference>
<protein>
    <recommendedName>
        <fullName evidence="2">Putative 4-hydroxy-4-methyl-2-oxoglutarate aldolase</fullName>
    </recommendedName>
    <alternativeName>
        <fullName evidence="3">Regulator of ribonuclease activity homolog</fullName>
    </alternativeName>
    <alternativeName>
        <fullName evidence="4">RraA-like protein</fullName>
    </alternativeName>
</protein>
<dbReference type="NCBIfam" id="NF004850">
    <property type="entry name" value="PRK06201.1"/>
    <property type="match status" value="1"/>
</dbReference>
<dbReference type="GO" id="GO:0008168">
    <property type="term" value="F:methyltransferase activity"/>
    <property type="evidence" value="ECO:0007669"/>
    <property type="project" value="UniProtKB-KW"/>
</dbReference>
<dbReference type="GO" id="GO:0032259">
    <property type="term" value="P:methylation"/>
    <property type="evidence" value="ECO:0007669"/>
    <property type="project" value="UniProtKB-KW"/>
</dbReference>
<keyword evidence="6" id="KW-0808">Transferase</keyword>
<evidence type="ECO:0000256" key="2">
    <source>
        <dbReference type="ARBA" id="ARBA00016549"/>
    </source>
</evidence>
<evidence type="ECO:0000256" key="1">
    <source>
        <dbReference type="ARBA" id="ARBA00001968"/>
    </source>
</evidence>
<organism evidence="6 7">
    <name type="scientific">Orrella marina</name>
    <dbReference type="NCBI Taxonomy" id="2163011"/>
    <lineage>
        <taxon>Bacteria</taxon>
        <taxon>Pseudomonadati</taxon>
        <taxon>Pseudomonadota</taxon>
        <taxon>Betaproteobacteria</taxon>
        <taxon>Burkholderiales</taxon>
        <taxon>Alcaligenaceae</taxon>
        <taxon>Orrella</taxon>
    </lineage>
</organism>
<evidence type="ECO:0000313" key="6">
    <source>
        <dbReference type="EMBL" id="AWB32848.1"/>
    </source>
</evidence>
<dbReference type="PANTHER" id="PTHR33254">
    <property type="entry name" value="4-HYDROXY-4-METHYL-2-OXOGLUTARATE ALDOLASE 3-RELATED"/>
    <property type="match status" value="1"/>
</dbReference>
<dbReference type="OrthoDB" id="8717144at2"/>
<feature type="binding site" evidence="5">
    <location>
        <position position="119"/>
    </location>
    <ligand>
        <name>substrate</name>
    </ligand>
</feature>
<dbReference type="EMBL" id="CP028901">
    <property type="protein sequence ID" value="AWB32848.1"/>
    <property type="molecule type" value="Genomic_DNA"/>
</dbReference>
<evidence type="ECO:0000256" key="4">
    <source>
        <dbReference type="ARBA" id="ARBA00030169"/>
    </source>
</evidence>
<dbReference type="AlphaFoldDB" id="A0A2R4XG95"/>
<dbReference type="GO" id="GO:0046872">
    <property type="term" value="F:metal ion binding"/>
    <property type="evidence" value="ECO:0007669"/>
    <property type="project" value="UniProtKB-KW"/>
</dbReference>
<evidence type="ECO:0000256" key="5">
    <source>
        <dbReference type="PIRSR" id="PIRSR605493-1"/>
    </source>
</evidence>
<keyword evidence="6" id="KW-0489">Methyltransferase</keyword>
<dbReference type="InterPro" id="IPR005493">
    <property type="entry name" value="RraA/RraA-like"/>
</dbReference>
<gene>
    <name evidence="6" type="ORF">DBV39_02945</name>
</gene>
<proteinExistence type="predicted"/>
<dbReference type="PANTHER" id="PTHR33254:SF4">
    <property type="entry name" value="4-HYDROXY-4-METHYL-2-OXOGLUTARATE ALDOLASE 3-RELATED"/>
    <property type="match status" value="1"/>
</dbReference>
<dbReference type="SUPFAM" id="SSF89562">
    <property type="entry name" value="RraA-like"/>
    <property type="match status" value="1"/>
</dbReference>